<reference evidence="1" key="1">
    <citation type="submission" date="2014-05" db="EMBL/GenBank/DDBJ databases">
        <title>The transcriptome of the halophilic microalga Tetraselmis sp. GSL018 isolated from the Great Salt Lake, Utah.</title>
        <authorList>
            <person name="Jinkerson R.E."/>
            <person name="D'Adamo S."/>
            <person name="Posewitz M.C."/>
        </authorList>
    </citation>
    <scope>NUCLEOTIDE SEQUENCE</scope>
    <source>
        <strain evidence="1">GSL018</strain>
    </source>
</reference>
<evidence type="ECO:0000313" key="1">
    <source>
        <dbReference type="EMBL" id="JAC62651.1"/>
    </source>
</evidence>
<gene>
    <name evidence="1" type="ORF">TSPGSL018_22724</name>
</gene>
<dbReference type="AlphaFoldDB" id="A0A061QWI9"/>
<feature type="non-terminal residue" evidence="1">
    <location>
        <position position="1"/>
    </location>
</feature>
<name>A0A061QWI9_9CHLO</name>
<organism evidence="1">
    <name type="scientific">Tetraselmis sp. GSL018</name>
    <dbReference type="NCBI Taxonomy" id="582737"/>
    <lineage>
        <taxon>Eukaryota</taxon>
        <taxon>Viridiplantae</taxon>
        <taxon>Chlorophyta</taxon>
        <taxon>core chlorophytes</taxon>
        <taxon>Chlorodendrophyceae</taxon>
        <taxon>Chlorodendrales</taxon>
        <taxon>Chlorodendraceae</taxon>
        <taxon>Tetraselmis</taxon>
    </lineage>
</organism>
<accession>A0A061QWI9</accession>
<dbReference type="EMBL" id="GBEZ01024328">
    <property type="protein sequence ID" value="JAC62651.1"/>
    <property type="molecule type" value="Transcribed_RNA"/>
</dbReference>
<proteinExistence type="predicted"/>
<protein>
    <submittedName>
        <fullName evidence="1">Uncharacterized protein</fullName>
    </submittedName>
</protein>
<feature type="non-terminal residue" evidence="1">
    <location>
        <position position="72"/>
    </location>
</feature>
<sequence>GNAVTGQCRAQSPEREREAPRTRGLLLFYKVIKPQGLARQFCSATRFNKGTFSQVMQGDPCQFDVLGPGNWA</sequence>